<feature type="compositionally biased region" description="Low complexity" evidence="8">
    <location>
        <begin position="377"/>
        <end position="399"/>
    </location>
</feature>
<dbReference type="GO" id="GO:0004674">
    <property type="term" value="F:protein serine/threonine kinase activity"/>
    <property type="evidence" value="ECO:0007669"/>
    <property type="project" value="UniProtKB-KW"/>
</dbReference>
<feature type="compositionally biased region" description="Basic residues" evidence="8">
    <location>
        <begin position="499"/>
        <end position="510"/>
    </location>
</feature>
<feature type="compositionally biased region" description="Polar residues" evidence="8">
    <location>
        <begin position="597"/>
        <end position="609"/>
    </location>
</feature>
<feature type="compositionally biased region" description="Basic residues" evidence="8">
    <location>
        <begin position="451"/>
        <end position="481"/>
    </location>
</feature>
<feature type="compositionally biased region" description="Basic residues" evidence="8">
    <location>
        <begin position="348"/>
        <end position="358"/>
    </location>
</feature>
<keyword evidence="4 7" id="KW-0547">Nucleotide-binding</keyword>
<gene>
    <name evidence="10" type="ORF">SLI_4766</name>
</gene>
<evidence type="ECO:0000256" key="6">
    <source>
        <dbReference type="ARBA" id="ARBA00022840"/>
    </source>
</evidence>
<keyword evidence="3" id="KW-0808">Transferase</keyword>
<dbReference type="Pfam" id="PF00069">
    <property type="entry name" value="Pkinase"/>
    <property type="match status" value="1"/>
</dbReference>
<dbReference type="Proteomes" id="UP000014062">
    <property type="component" value="Chromosome"/>
</dbReference>
<evidence type="ECO:0000259" key="9">
    <source>
        <dbReference type="PROSITE" id="PS50011"/>
    </source>
</evidence>
<dbReference type="PANTHER" id="PTHR43671">
    <property type="entry name" value="SERINE/THREONINE-PROTEIN KINASE NEK"/>
    <property type="match status" value="1"/>
</dbReference>
<dbReference type="SMART" id="SM00220">
    <property type="entry name" value="S_TKc"/>
    <property type="match status" value="1"/>
</dbReference>
<keyword evidence="10" id="KW-0723">Serine/threonine-protein kinase</keyword>
<feature type="compositionally biased region" description="Basic residues" evidence="8">
    <location>
        <begin position="531"/>
        <end position="552"/>
    </location>
</feature>
<dbReference type="PROSITE" id="PS00108">
    <property type="entry name" value="PROTEIN_KINASE_ST"/>
    <property type="match status" value="1"/>
</dbReference>
<comment type="similarity">
    <text evidence="1">Belongs to the protein kinase superfamily. NEK Ser/Thr protein kinase family. NIMA subfamily.</text>
</comment>
<keyword evidence="6 7" id="KW-0067">ATP-binding</keyword>
<feature type="compositionally biased region" description="Basic residues" evidence="8">
    <location>
        <begin position="400"/>
        <end position="433"/>
    </location>
</feature>
<dbReference type="GO" id="GO:0005524">
    <property type="term" value="F:ATP binding"/>
    <property type="evidence" value="ECO:0007669"/>
    <property type="project" value="UniProtKB-UniRule"/>
</dbReference>
<keyword evidence="5 10" id="KW-0418">Kinase</keyword>
<dbReference type="AlphaFoldDB" id="A0A7U9DSW1"/>
<evidence type="ECO:0000256" key="7">
    <source>
        <dbReference type="PROSITE-ProRule" id="PRU10141"/>
    </source>
</evidence>
<feature type="region of interest" description="Disordered" evidence="8">
    <location>
        <begin position="302"/>
        <end position="609"/>
    </location>
</feature>
<dbReference type="PROSITE" id="PS50011">
    <property type="entry name" value="PROTEIN_KINASE_DOM"/>
    <property type="match status" value="1"/>
</dbReference>
<sequence length="609" mass="66312">MSALEPDDPRSVGEYRLLGRLGAGGMGRVFLGRSPGGRLVAVKVVHAELLRRPEFRDRFRREVQAARMVSGAFTAPVVDADPDAPLPWLVTSYIAGPSLEQAVAERGPFDPQAVLTLAAGLAEALVSIHAAHLVHRDLKPSNVLLAEDGPRVIDFGIVRSVDADSLTGSGHMAGSPGFMSPEQVNGDEVTWASDVFCLGAVLAFAATGTNPFGAGPTPALLYRVVHNAPDVAAVADPALRSLIADCLAKDPAHRPAPREILARIGPLGGESATALPHAQQWTPAARPTRADAVPTRIVPPVAAPPAHQHTPRRHRTCAGVPAGARTGGRTPDGDRGRRPPEPTGLPVLRRRRARRPRRGDRVLAQPPGGPGPGGGFRARAVALVRALPAPGPGRTLAPRRGLRPGRAGHRGRPRRHRDRRRLAGRRGRRRLRRDRQPDRDRRPGAPDRRGPQFHRRRLGPPLRRAGRLRHRRQPGQRRRQRLLSPVLQRGPGLGLRPARSARRRPDRSRRARLDPPDRRLRRPGPQAAPVRQRRPGGGRRGHRPRARHRRLHDRPGLLRRAAPGLLPRRHPRRTGLRPGTRSGAGRAARATRLTATHQRSAGQQLGRSC</sequence>
<dbReference type="EC" id="2.7.11.1" evidence="2"/>
<evidence type="ECO:0000256" key="5">
    <source>
        <dbReference type="ARBA" id="ARBA00022777"/>
    </source>
</evidence>
<evidence type="ECO:0000313" key="10">
    <source>
        <dbReference type="EMBL" id="EOY49474.1"/>
    </source>
</evidence>
<accession>A0A7U9DSW1</accession>
<dbReference type="InterPro" id="IPR000719">
    <property type="entry name" value="Prot_kinase_dom"/>
</dbReference>
<dbReference type="InterPro" id="IPR008271">
    <property type="entry name" value="Ser/Thr_kinase_AS"/>
</dbReference>
<feature type="compositionally biased region" description="Basic and acidic residues" evidence="8">
    <location>
        <begin position="434"/>
        <end position="450"/>
    </location>
</feature>
<dbReference type="CDD" id="cd14014">
    <property type="entry name" value="STKc_PknB_like"/>
    <property type="match status" value="1"/>
</dbReference>
<evidence type="ECO:0000256" key="4">
    <source>
        <dbReference type="ARBA" id="ARBA00022741"/>
    </source>
</evidence>
<evidence type="ECO:0000256" key="1">
    <source>
        <dbReference type="ARBA" id="ARBA00010886"/>
    </source>
</evidence>
<protein>
    <recommendedName>
        <fullName evidence="2">non-specific serine/threonine protein kinase</fullName>
        <ecNumber evidence="2">2.7.11.1</ecNumber>
    </recommendedName>
</protein>
<feature type="compositionally biased region" description="Basic and acidic residues" evidence="8">
    <location>
        <begin position="331"/>
        <end position="340"/>
    </location>
</feature>
<dbReference type="InterPro" id="IPR011009">
    <property type="entry name" value="Kinase-like_dom_sf"/>
</dbReference>
<evidence type="ECO:0000256" key="3">
    <source>
        <dbReference type="ARBA" id="ARBA00022679"/>
    </source>
</evidence>
<evidence type="ECO:0000256" key="2">
    <source>
        <dbReference type="ARBA" id="ARBA00012513"/>
    </source>
</evidence>
<evidence type="ECO:0000256" key="8">
    <source>
        <dbReference type="SAM" id="MobiDB-lite"/>
    </source>
</evidence>
<name>A0A7U9DSW1_STRLI</name>
<dbReference type="Gene3D" id="1.10.510.10">
    <property type="entry name" value="Transferase(Phosphotransferase) domain 1"/>
    <property type="match status" value="1"/>
</dbReference>
<evidence type="ECO:0000313" key="11">
    <source>
        <dbReference type="Proteomes" id="UP000014062"/>
    </source>
</evidence>
<dbReference type="PROSITE" id="PS00107">
    <property type="entry name" value="PROTEIN_KINASE_ATP"/>
    <property type="match status" value="1"/>
</dbReference>
<feature type="compositionally biased region" description="Low complexity" evidence="8">
    <location>
        <begin position="576"/>
        <end position="596"/>
    </location>
</feature>
<dbReference type="Gene3D" id="3.30.200.20">
    <property type="entry name" value="Phosphorylase Kinase, domain 1"/>
    <property type="match status" value="1"/>
</dbReference>
<reference evidence="11" key="1">
    <citation type="journal article" date="2013" name="Genome Biol. Evol.">
        <title>The genome sequence of Streptomyces lividans 66 reveals a novel tRNA-dependent peptide biosynthetic system within a metal-related genomic island.</title>
        <authorList>
            <person name="Cruz-Morales P."/>
            <person name="Vijgenboom E."/>
            <person name="Iruegas-Bocardo F."/>
            <person name="Girard G."/>
            <person name="Yanez-Guerra L.A."/>
            <person name="Ramos-Aboites H.E."/>
            <person name="Pernodet J.L."/>
            <person name="Anne J."/>
            <person name="van Wezel G.P."/>
            <person name="Barona-Gomez F."/>
        </authorList>
    </citation>
    <scope>NUCLEOTIDE SEQUENCE [LARGE SCALE GENOMIC DNA]</scope>
    <source>
        <strain evidence="11">1326</strain>
    </source>
</reference>
<feature type="domain" description="Protein kinase" evidence="9">
    <location>
        <begin position="15"/>
        <end position="268"/>
    </location>
</feature>
<dbReference type="SUPFAM" id="SSF56112">
    <property type="entry name" value="Protein kinase-like (PK-like)"/>
    <property type="match status" value="1"/>
</dbReference>
<proteinExistence type="inferred from homology"/>
<dbReference type="InterPro" id="IPR017441">
    <property type="entry name" value="Protein_kinase_ATP_BS"/>
</dbReference>
<feature type="binding site" evidence="7">
    <location>
        <position position="43"/>
    </location>
    <ligand>
        <name>ATP</name>
        <dbReference type="ChEBI" id="CHEBI:30616"/>
    </ligand>
</feature>
<organism evidence="10 11">
    <name type="scientific">Streptomyces lividans 1326</name>
    <dbReference type="NCBI Taxonomy" id="1200984"/>
    <lineage>
        <taxon>Bacteria</taxon>
        <taxon>Bacillati</taxon>
        <taxon>Actinomycetota</taxon>
        <taxon>Actinomycetes</taxon>
        <taxon>Kitasatosporales</taxon>
        <taxon>Streptomycetaceae</taxon>
        <taxon>Streptomyces</taxon>
    </lineage>
</organism>
<dbReference type="InterPro" id="IPR050660">
    <property type="entry name" value="NEK_Ser/Thr_kinase"/>
</dbReference>
<dbReference type="EMBL" id="CM001889">
    <property type="protein sequence ID" value="EOY49474.1"/>
    <property type="molecule type" value="Genomic_DNA"/>
</dbReference>
<dbReference type="PANTHER" id="PTHR43671:SF13">
    <property type="entry name" value="SERINE_THREONINE-PROTEIN KINASE NEK2"/>
    <property type="match status" value="1"/>
</dbReference>